<evidence type="ECO:0000313" key="3">
    <source>
        <dbReference type="EMBL" id="KAF4622770.1"/>
    </source>
</evidence>
<dbReference type="PANTHER" id="PTHR35910">
    <property type="entry name" value="2EXR DOMAIN-CONTAINING PROTEIN"/>
    <property type="match status" value="1"/>
</dbReference>
<keyword evidence="4" id="KW-1185">Reference proteome</keyword>
<dbReference type="InterPro" id="IPR045518">
    <property type="entry name" value="2EXR"/>
</dbReference>
<gene>
    <name evidence="3" type="ORF">G7Y89_g14256</name>
</gene>
<dbReference type="EMBL" id="JAAMPI010001835">
    <property type="protein sequence ID" value="KAF4622770.1"/>
    <property type="molecule type" value="Genomic_DNA"/>
</dbReference>
<comment type="caution">
    <text evidence="3">The sequence shown here is derived from an EMBL/GenBank/DDBJ whole genome shotgun (WGS) entry which is preliminary data.</text>
</comment>
<dbReference type="AlphaFoldDB" id="A0A8H4VWC5"/>
<organism evidence="3 4">
    <name type="scientific">Cudoniella acicularis</name>
    <dbReference type="NCBI Taxonomy" id="354080"/>
    <lineage>
        <taxon>Eukaryota</taxon>
        <taxon>Fungi</taxon>
        <taxon>Dikarya</taxon>
        <taxon>Ascomycota</taxon>
        <taxon>Pezizomycotina</taxon>
        <taxon>Leotiomycetes</taxon>
        <taxon>Helotiales</taxon>
        <taxon>Tricladiaceae</taxon>
        <taxon>Cudoniella</taxon>
    </lineage>
</organism>
<evidence type="ECO:0000259" key="2">
    <source>
        <dbReference type="Pfam" id="PF20150"/>
    </source>
</evidence>
<feature type="domain" description="2EXR" evidence="2">
    <location>
        <begin position="63"/>
        <end position="167"/>
    </location>
</feature>
<evidence type="ECO:0000256" key="1">
    <source>
        <dbReference type="SAM" id="MobiDB-lite"/>
    </source>
</evidence>
<feature type="region of interest" description="Disordered" evidence="1">
    <location>
        <begin position="1"/>
        <end position="47"/>
    </location>
</feature>
<protein>
    <recommendedName>
        <fullName evidence="2">2EXR domain-containing protein</fullName>
    </recommendedName>
</protein>
<dbReference type="Proteomes" id="UP000566819">
    <property type="component" value="Unassembled WGS sequence"/>
</dbReference>
<reference evidence="3 4" key="1">
    <citation type="submission" date="2020-03" db="EMBL/GenBank/DDBJ databases">
        <title>Draft Genome Sequence of Cudoniella acicularis.</title>
        <authorList>
            <person name="Buettner E."/>
            <person name="Kellner H."/>
        </authorList>
    </citation>
    <scope>NUCLEOTIDE SEQUENCE [LARGE SCALE GENOMIC DNA]</scope>
    <source>
        <strain evidence="3 4">DSM 108380</strain>
    </source>
</reference>
<dbReference type="Pfam" id="PF20150">
    <property type="entry name" value="2EXR"/>
    <property type="match status" value="1"/>
</dbReference>
<evidence type="ECO:0000313" key="4">
    <source>
        <dbReference type="Proteomes" id="UP000566819"/>
    </source>
</evidence>
<name>A0A8H4VWC5_9HELO</name>
<dbReference type="PANTHER" id="PTHR35910:SF6">
    <property type="entry name" value="2EXR DOMAIN-CONTAINING PROTEIN"/>
    <property type="match status" value="1"/>
</dbReference>
<feature type="compositionally biased region" description="Polar residues" evidence="1">
    <location>
        <begin position="31"/>
        <end position="47"/>
    </location>
</feature>
<accession>A0A8H4VWC5</accession>
<proteinExistence type="predicted"/>
<sequence length="339" mass="38610">MADKNQASMIPSEELSDISSRRGSLEPSEVTADTDQSQFSAETDSAESATKAELLQINRPRTFHPFPLLPNELQNMIWEMTLVPRVVDVFTRSESPDFGYGKDQDGQDEEGAPRWQWEISFHSSCAVPVALRVNRETRNAVINQYPKSFPSETAEPTIRFNFRLDTLFIDRNCGLTFFRLLNSLTSIEKSSLQRLAIAELAFTTVEQQTTDVNEDKWDILADAAEGEGLDQLTGLEDLMVAGNVQKGMGWGTDPEIDIEDIDDRDAEFLQTDGEVLLRDLYPPELMARPELIISRLPELGFGIPTHVDYFMEQWEDLDARGARLVWMWRKDEPRKKWVS</sequence>
<dbReference type="OrthoDB" id="3473305at2759"/>